<dbReference type="Gene3D" id="1.25.40.720">
    <property type="entry name" value="Telomere length regulation protein 2, C-terminal domain"/>
    <property type="match status" value="2"/>
</dbReference>
<dbReference type="InterPro" id="IPR019337">
    <property type="entry name" value="Telomere_length_regulation_dom"/>
</dbReference>
<evidence type="ECO:0000259" key="3">
    <source>
        <dbReference type="Pfam" id="PF10193"/>
    </source>
</evidence>
<dbReference type="FunCoup" id="K0KI46">
    <property type="interactions" value="32"/>
</dbReference>
<feature type="region of interest" description="Disordered" evidence="2">
    <location>
        <begin position="387"/>
        <end position="410"/>
    </location>
</feature>
<evidence type="ECO:0000256" key="2">
    <source>
        <dbReference type="SAM" id="MobiDB-lite"/>
    </source>
</evidence>
<proteinExistence type="inferred from homology"/>
<evidence type="ECO:0000313" key="5">
    <source>
        <dbReference type="Proteomes" id="UP000009328"/>
    </source>
</evidence>
<comment type="caution">
    <text evidence="4">The sequence shown here is derived from an EMBL/GenBank/DDBJ whole genome shotgun (WGS) entry which is preliminary data.</text>
</comment>
<dbReference type="STRING" id="1206466.K0KI46"/>
<dbReference type="InterPro" id="IPR051970">
    <property type="entry name" value="TEL2_Regulation"/>
</dbReference>
<dbReference type="GO" id="GO:0051879">
    <property type="term" value="F:Hsp90 protein binding"/>
    <property type="evidence" value="ECO:0007669"/>
    <property type="project" value="TreeGrafter"/>
</dbReference>
<feature type="domain" description="Telomere length regulation protein conserved" evidence="3">
    <location>
        <begin position="416"/>
        <end position="524"/>
    </location>
</feature>
<name>K0KI46_WICCF</name>
<organism evidence="4 5">
    <name type="scientific">Wickerhamomyces ciferrii (strain ATCC 14091 / BCRC 22168 / CBS 111 / JCM 3599 / NBRC 0793 / NRRL Y-1031 F-60-10)</name>
    <name type="common">Yeast</name>
    <name type="synonym">Pichia ciferrii</name>
    <dbReference type="NCBI Taxonomy" id="1206466"/>
    <lineage>
        <taxon>Eukaryota</taxon>
        <taxon>Fungi</taxon>
        <taxon>Dikarya</taxon>
        <taxon>Ascomycota</taxon>
        <taxon>Saccharomycotina</taxon>
        <taxon>Saccharomycetes</taxon>
        <taxon>Phaffomycetales</taxon>
        <taxon>Wickerhamomycetaceae</taxon>
        <taxon>Wickerhamomyces</taxon>
    </lineage>
</organism>
<sequence length="670" mass="77582">MEEQIKVLKNSPSAEEIEKILQEYLINEHTLQQQLQFINTLLQHIIIVYQSLKSQVRHLLQRVFYCTIGISNLLNHYKLTKNDIYLKFMKNLLVDPTLLSNTLSSCHKKKEEESQTKALFVGSKIFQTFEGELELTKYLELVVKQLIETARLGNHDISGFINPYLSIHPLEAKDILFENFLTGSNFELLSEIYSKMSQIQQKSFILKSLIPYLETKISIDNRDTITKILSRFNISKFESYIIKNVAELPNIELQQAVSSLIADPQTQMTELLDIWGNEQYIKNTQFEYQESMTKEILILLNYISPENRTQISRDKSFLNAITSRISNNDHDNRNLGLIIAKKVTNGEIKFDITDEIVIEPYKKPNLNSKIDFTDLLIGKSMQNLSISSQKVTTEKDSDDESESEDDEEEQNGIDTLFLKDLIKNFNDEKVNHLTPLLSHTVKLVRQKATFKLELEFYSEELASLIIGLLNKFDEPNFEQLKINALVSIIVTNTKVITHIMNLLFTGDYSIQQRMIILSSISLSARELRGFEDDFIEKVETDFPTRKIEQRHSKPMVQEVEDKPPRFEEIKDDNNEQFIGQGKVQRVSKKLTKPVEKTKPNNFSKIASKFFYPLANGWIKGIDVGTYNEMFLKHYLQTLELIIKAAYPCHEFDGMYELYNAILENSSNVTI</sequence>
<dbReference type="eggNOG" id="KOG4346">
    <property type="taxonomic scope" value="Eukaryota"/>
</dbReference>
<keyword evidence="5" id="KW-1185">Reference proteome</keyword>
<dbReference type="PANTHER" id="PTHR15830">
    <property type="entry name" value="TELOMERE LENGTH REGULATION PROTEIN TEL2 FAMILY MEMBER"/>
    <property type="match status" value="1"/>
</dbReference>
<dbReference type="HOGENOM" id="CLU_017275_0_0_1"/>
<evidence type="ECO:0000256" key="1">
    <source>
        <dbReference type="ARBA" id="ARBA00006133"/>
    </source>
</evidence>
<dbReference type="GO" id="GO:0051083">
    <property type="term" value="P:'de novo' cotranslational protein folding"/>
    <property type="evidence" value="ECO:0007669"/>
    <property type="project" value="TreeGrafter"/>
</dbReference>
<gene>
    <name evidence="4" type="primary">TEL2</name>
    <name evidence="4" type="ORF">BN7_347</name>
</gene>
<feature type="compositionally biased region" description="Acidic residues" evidence="2">
    <location>
        <begin position="396"/>
        <end position="410"/>
    </location>
</feature>
<evidence type="ECO:0000313" key="4">
    <source>
        <dbReference type="EMBL" id="CCH40813.1"/>
    </source>
</evidence>
<dbReference type="Proteomes" id="UP000009328">
    <property type="component" value="Unassembled WGS sequence"/>
</dbReference>
<dbReference type="InterPro" id="IPR038528">
    <property type="entry name" value="TEL2_C_sf"/>
</dbReference>
<dbReference type="EMBL" id="CAIF01000007">
    <property type="protein sequence ID" value="CCH40813.1"/>
    <property type="molecule type" value="Genomic_DNA"/>
</dbReference>
<reference evidence="4 5" key="1">
    <citation type="journal article" date="2012" name="Eukaryot. Cell">
        <title>Draft genome sequence of Wickerhamomyces ciferrii NRRL Y-1031 F-60-10.</title>
        <authorList>
            <person name="Schneider J."/>
            <person name="Andrea H."/>
            <person name="Blom J."/>
            <person name="Jaenicke S."/>
            <person name="Ruckert C."/>
            <person name="Schorsch C."/>
            <person name="Szczepanowski R."/>
            <person name="Farwick M."/>
            <person name="Goesmann A."/>
            <person name="Puhler A."/>
            <person name="Schaffer S."/>
            <person name="Tauch A."/>
            <person name="Kohler T."/>
            <person name="Brinkrolf K."/>
        </authorList>
    </citation>
    <scope>NUCLEOTIDE SEQUENCE [LARGE SCALE GENOMIC DNA]</scope>
    <source>
        <strain evidence="5">ATCC 14091 / BCRC 22168 / CBS 111 / JCM 3599 / NBRC 0793 / NRRL Y-1031 F-60-10</strain>
    </source>
</reference>
<dbReference type="Pfam" id="PF10193">
    <property type="entry name" value="Telomere_reg-2"/>
    <property type="match status" value="1"/>
</dbReference>
<dbReference type="PANTHER" id="PTHR15830:SF10">
    <property type="entry name" value="TELOMERE LENGTH REGULATION PROTEIN TEL2 HOMOLOG"/>
    <property type="match status" value="1"/>
</dbReference>
<protein>
    <submittedName>
        <fullName evidence="4">Telomere length regulation protein</fullName>
    </submittedName>
</protein>
<accession>K0KI46</accession>
<comment type="similarity">
    <text evidence="1">Belongs to the TEL2 family.</text>
</comment>
<dbReference type="GO" id="GO:0005829">
    <property type="term" value="C:cytosol"/>
    <property type="evidence" value="ECO:0007669"/>
    <property type="project" value="TreeGrafter"/>
</dbReference>
<dbReference type="GO" id="GO:0042162">
    <property type="term" value="F:telomeric DNA binding"/>
    <property type="evidence" value="ECO:0007669"/>
    <property type="project" value="TreeGrafter"/>
</dbReference>
<dbReference type="InParanoid" id="K0KI46"/>
<dbReference type="AlphaFoldDB" id="K0KI46"/>